<gene>
    <name evidence="1" type="ORF">LshimejAT787_0900830</name>
</gene>
<proteinExistence type="predicted"/>
<protein>
    <submittedName>
        <fullName evidence="1">Uncharacterized protein</fullName>
    </submittedName>
</protein>
<dbReference type="Proteomes" id="UP001063166">
    <property type="component" value="Unassembled WGS sequence"/>
</dbReference>
<sequence>MIIPARQDPSIICWFVNGYRVVLALILTASHQGTHLVKDTMARSRASAAPTRLASVCVVVSSNGEQYRMVDISGASSGLSIRERLLAKLCIPDESQASFEIYQSEIGSYALGGALSDTRLFELCRDYGDPSGSLKFFVSPYPDRPAPQAQVTYSPISYYPSRGY</sequence>
<keyword evidence="2" id="KW-1185">Reference proteome</keyword>
<evidence type="ECO:0000313" key="2">
    <source>
        <dbReference type="Proteomes" id="UP001063166"/>
    </source>
</evidence>
<evidence type="ECO:0000313" key="1">
    <source>
        <dbReference type="EMBL" id="GLB40868.1"/>
    </source>
</evidence>
<reference evidence="1" key="1">
    <citation type="submission" date="2022-07" db="EMBL/GenBank/DDBJ databases">
        <title>The genome of Lyophyllum shimeji provides insight into the initial evolution of ectomycorrhizal fungal genome.</title>
        <authorList>
            <person name="Kobayashi Y."/>
            <person name="Shibata T."/>
            <person name="Hirakawa H."/>
            <person name="Shigenobu S."/>
            <person name="Nishiyama T."/>
            <person name="Yamada A."/>
            <person name="Hasebe M."/>
            <person name="Kawaguchi M."/>
        </authorList>
    </citation>
    <scope>NUCLEOTIDE SEQUENCE</scope>
    <source>
        <strain evidence="1">AT787</strain>
    </source>
</reference>
<dbReference type="AlphaFoldDB" id="A0A9P3UPP1"/>
<accession>A0A9P3UPP1</accession>
<organism evidence="1 2">
    <name type="scientific">Lyophyllum shimeji</name>
    <name type="common">Hon-shimeji</name>
    <name type="synonym">Tricholoma shimeji</name>
    <dbReference type="NCBI Taxonomy" id="47721"/>
    <lineage>
        <taxon>Eukaryota</taxon>
        <taxon>Fungi</taxon>
        <taxon>Dikarya</taxon>
        <taxon>Basidiomycota</taxon>
        <taxon>Agaricomycotina</taxon>
        <taxon>Agaricomycetes</taxon>
        <taxon>Agaricomycetidae</taxon>
        <taxon>Agaricales</taxon>
        <taxon>Tricholomatineae</taxon>
        <taxon>Lyophyllaceae</taxon>
        <taxon>Lyophyllum</taxon>
    </lineage>
</organism>
<name>A0A9P3UPP1_LYOSH</name>
<dbReference type="OrthoDB" id="339325at2759"/>
<dbReference type="EMBL" id="BRPK01000009">
    <property type="protein sequence ID" value="GLB40868.1"/>
    <property type="molecule type" value="Genomic_DNA"/>
</dbReference>
<comment type="caution">
    <text evidence="1">The sequence shown here is derived from an EMBL/GenBank/DDBJ whole genome shotgun (WGS) entry which is preliminary data.</text>
</comment>